<keyword evidence="8" id="KW-0456">Lyase</keyword>
<feature type="domain" description="Thiamine pyrophosphate enzyme TPP-binding" evidence="12">
    <location>
        <begin position="397"/>
        <end position="525"/>
    </location>
</feature>
<dbReference type="Pfam" id="PF02776">
    <property type="entry name" value="TPP_enzyme_N"/>
    <property type="match status" value="1"/>
</dbReference>
<dbReference type="GO" id="GO:0030976">
    <property type="term" value="F:thiamine pyrophosphate binding"/>
    <property type="evidence" value="ECO:0007669"/>
    <property type="project" value="InterPro"/>
</dbReference>
<dbReference type="InterPro" id="IPR012110">
    <property type="entry name" value="PDC/IPDC-like"/>
</dbReference>
<proteinExistence type="inferred from homology"/>
<keyword evidence="15" id="KW-1185">Reference proteome</keyword>
<dbReference type="STRING" id="670307.HYPDE_37293"/>
<dbReference type="RefSeq" id="WP_015599146.1">
    <property type="nucleotide sequence ID" value="NC_021172.1"/>
</dbReference>
<dbReference type="SUPFAM" id="SSF52467">
    <property type="entry name" value="DHS-like NAD/FAD-binding domain"/>
    <property type="match status" value="1"/>
</dbReference>
<dbReference type="InterPro" id="IPR047214">
    <property type="entry name" value="TPP_PDC_IPDC"/>
</dbReference>
<dbReference type="Gene3D" id="3.40.50.1220">
    <property type="entry name" value="TPP-binding domain"/>
    <property type="match status" value="1"/>
</dbReference>
<dbReference type="PROSITE" id="PS00187">
    <property type="entry name" value="TPP_ENZYMES"/>
    <property type="match status" value="1"/>
</dbReference>
<accession>N0BG83</accession>
<keyword evidence="6 9" id="KW-0460">Magnesium</keyword>
<dbReference type="Pfam" id="PF02775">
    <property type="entry name" value="TPP_enzyme_C"/>
    <property type="match status" value="1"/>
</dbReference>
<dbReference type="Gene3D" id="3.40.50.970">
    <property type="match status" value="2"/>
</dbReference>
<evidence type="ECO:0000313" key="14">
    <source>
        <dbReference type="EMBL" id="AGK59130.1"/>
    </source>
</evidence>
<evidence type="ECO:0000256" key="3">
    <source>
        <dbReference type="ARBA" id="ARBA00007812"/>
    </source>
</evidence>
<dbReference type="CDD" id="cd02005">
    <property type="entry name" value="TPP_PDC_IPDC"/>
    <property type="match status" value="1"/>
</dbReference>
<keyword evidence="5" id="KW-0210">Decarboxylase</keyword>
<evidence type="ECO:0000259" key="11">
    <source>
        <dbReference type="Pfam" id="PF00205"/>
    </source>
</evidence>
<feature type="domain" description="Thiamine pyrophosphate enzyme central" evidence="11">
    <location>
        <begin position="196"/>
        <end position="296"/>
    </location>
</feature>
<keyword evidence="4 9" id="KW-0479">Metal-binding</keyword>
<name>N0BG83_9HYPH</name>
<dbReference type="OrthoDB" id="4494979at2"/>
<dbReference type="FunFam" id="3.40.50.970:FF:000024">
    <property type="entry name" value="Pyruvate decarboxylase isozyme"/>
    <property type="match status" value="1"/>
</dbReference>
<evidence type="ECO:0000259" key="12">
    <source>
        <dbReference type="Pfam" id="PF02775"/>
    </source>
</evidence>
<dbReference type="InterPro" id="IPR029061">
    <property type="entry name" value="THDP-binding"/>
</dbReference>
<comment type="cofactor">
    <cofactor evidence="2">
        <name>thiamine diphosphate</name>
        <dbReference type="ChEBI" id="CHEBI:58937"/>
    </cofactor>
</comment>
<evidence type="ECO:0000256" key="9">
    <source>
        <dbReference type="PIRSR" id="PIRSR036565-2"/>
    </source>
</evidence>
<reference evidence="14 15" key="1">
    <citation type="journal article" date="2013" name="Genome Announc.">
        <title>Genome sequences for three denitrifying bacterial strains isolated from a uranium- and nitrate-contaminated subsurface environment.</title>
        <authorList>
            <person name="Venkatramanan R."/>
            <person name="Prakash O."/>
            <person name="Woyke T."/>
            <person name="Chain P."/>
            <person name="Goodwin L.A."/>
            <person name="Watson D."/>
            <person name="Brooks S."/>
            <person name="Kostka J.E."/>
            <person name="Green S.J."/>
        </authorList>
    </citation>
    <scope>NUCLEOTIDE SEQUENCE [LARGE SCALE GENOMIC DNA]</scope>
    <source>
        <strain evidence="14 15">1NES1</strain>
    </source>
</reference>
<dbReference type="GO" id="GO:0005829">
    <property type="term" value="C:cytosol"/>
    <property type="evidence" value="ECO:0007669"/>
    <property type="project" value="TreeGrafter"/>
</dbReference>
<dbReference type="Proteomes" id="UP000005952">
    <property type="component" value="Chromosome"/>
</dbReference>
<dbReference type="InterPro" id="IPR047213">
    <property type="entry name" value="TPP_PYR_PDC_IPDC-like"/>
</dbReference>
<feature type="binding site" evidence="9">
    <location>
        <position position="463"/>
    </location>
    <ligand>
        <name>Mg(2+)</name>
        <dbReference type="ChEBI" id="CHEBI:18420"/>
    </ligand>
</feature>
<dbReference type="AlphaFoldDB" id="N0BG83"/>
<dbReference type="Pfam" id="PF00205">
    <property type="entry name" value="TPP_enzyme_M"/>
    <property type="match status" value="1"/>
</dbReference>
<dbReference type="SUPFAM" id="SSF52518">
    <property type="entry name" value="Thiamin diphosphate-binding fold (THDP-binding)"/>
    <property type="match status" value="2"/>
</dbReference>
<comment type="cofactor">
    <cofactor evidence="1">
        <name>a metal cation</name>
        <dbReference type="ChEBI" id="CHEBI:25213"/>
    </cofactor>
</comment>
<dbReference type="GO" id="GO:0000949">
    <property type="term" value="P:aromatic amino acid family catabolic process to alcohol via Ehrlich pathway"/>
    <property type="evidence" value="ECO:0007669"/>
    <property type="project" value="TreeGrafter"/>
</dbReference>
<organism evidence="14 15">
    <name type="scientific">Hyphomicrobium denitrificans 1NES1</name>
    <dbReference type="NCBI Taxonomy" id="670307"/>
    <lineage>
        <taxon>Bacteria</taxon>
        <taxon>Pseudomonadati</taxon>
        <taxon>Pseudomonadota</taxon>
        <taxon>Alphaproteobacteria</taxon>
        <taxon>Hyphomicrobiales</taxon>
        <taxon>Hyphomicrobiaceae</taxon>
        <taxon>Hyphomicrobium</taxon>
    </lineage>
</organism>
<evidence type="ECO:0000256" key="4">
    <source>
        <dbReference type="ARBA" id="ARBA00022723"/>
    </source>
</evidence>
<evidence type="ECO:0000313" key="15">
    <source>
        <dbReference type="Proteomes" id="UP000005952"/>
    </source>
</evidence>
<dbReference type="eggNOG" id="COG3961">
    <property type="taxonomic scope" value="Bacteria"/>
</dbReference>
<evidence type="ECO:0000259" key="13">
    <source>
        <dbReference type="Pfam" id="PF02776"/>
    </source>
</evidence>
<feature type="binding site" evidence="9">
    <location>
        <position position="465"/>
    </location>
    <ligand>
        <name>Mg(2+)</name>
        <dbReference type="ChEBI" id="CHEBI:18420"/>
    </ligand>
</feature>
<evidence type="ECO:0000256" key="10">
    <source>
        <dbReference type="RuleBase" id="RU362132"/>
    </source>
</evidence>
<dbReference type="InterPro" id="IPR012000">
    <property type="entry name" value="Thiamin_PyroP_enz_cen_dom"/>
</dbReference>
<gene>
    <name evidence="14" type="ORF">HYPDE_37293</name>
</gene>
<dbReference type="GO" id="GO:0000287">
    <property type="term" value="F:magnesium ion binding"/>
    <property type="evidence" value="ECO:0007669"/>
    <property type="project" value="InterPro"/>
</dbReference>
<dbReference type="InterPro" id="IPR029035">
    <property type="entry name" value="DHS-like_NAD/FAD-binding_dom"/>
</dbReference>
<feature type="binding site" evidence="9">
    <location>
        <position position="436"/>
    </location>
    <ligand>
        <name>Mg(2+)</name>
        <dbReference type="ChEBI" id="CHEBI:18420"/>
    </ligand>
</feature>
<dbReference type="KEGG" id="hdt:HYPDE_37293"/>
<comment type="similarity">
    <text evidence="3 10">Belongs to the TPP enzyme family.</text>
</comment>
<evidence type="ECO:0000256" key="6">
    <source>
        <dbReference type="ARBA" id="ARBA00022842"/>
    </source>
</evidence>
<evidence type="ECO:0000256" key="7">
    <source>
        <dbReference type="ARBA" id="ARBA00023052"/>
    </source>
</evidence>
<evidence type="ECO:0000256" key="2">
    <source>
        <dbReference type="ARBA" id="ARBA00001964"/>
    </source>
</evidence>
<dbReference type="InterPro" id="IPR011766">
    <property type="entry name" value="TPP_enzyme_TPP-bd"/>
</dbReference>
<sequence length="558" mass="60544">MSKPTVATYLTERLKQAGLKHAFGVPGDYVLTFMDRLIASGIEFVGTCNELNAGYAADAYARINGIGCICVTWGVGGFSAMNAVAGAYAEQVPLVVLVGSPRTMQRRSSMLLHHGVGDFTTMQQSFSHITVASVLLNDAAEAPQRIDRALARCIAEKRPIMIEIPVDMVDRPCQAPGPFAPPRRPPSDPDALGEALDEAMGLLSTAKRPVILGGAELHRYGLMQDFCRLVEASTLPVATTLLGKTVISEHHPQAIGVYEGETSRKEIRDIVENSDVVLCLGAWISDINFGVQTGRLAGRHMILANSGRLKISQHVYEQVWIGDVVTGLADRMPADGLPHPPFTSVSKLLDTRYSVEPGRALTVSHLAKRINAFVGEDTTVIAETGDSIFLAADLVMHHDVGFIGQAFYLSIGYALPATLGAALADPARRPVTFIGDGAFQMTAQELSSLCRRQSNAIILLLNNDGYTTERVIHEGPYNDIQPWAYHKLPEVFGGGWGRCVRTEDELNDALTYARSSNRGPALIEIKLDRFDTSDALKRLGAALSPDRRERKKQISDNG</sequence>
<evidence type="ECO:0000256" key="8">
    <source>
        <dbReference type="ARBA" id="ARBA00023239"/>
    </source>
</evidence>
<dbReference type="CDD" id="cd07038">
    <property type="entry name" value="TPP_PYR_PDC_IPDC_like"/>
    <property type="match status" value="1"/>
</dbReference>
<dbReference type="PIRSF" id="PIRSF036565">
    <property type="entry name" value="Pyruvt_ip_decrb"/>
    <property type="match status" value="1"/>
</dbReference>
<evidence type="ECO:0000256" key="1">
    <source>
        <dbReference type="ARBA" id="ARBA00001920"/>
    </source>
</evidence>
<comment type="cofactor">
    <cofactor evidence="9">
        <name>Mg(2+)</name>
        <dbReference type="ChEBI" id="CHEBI:18420"/>
    </cofactor>
    <text evidence="9">Binds 1 Mg(2+) per subunit.</text>
</comment>
<feature type="domain" description="Thiamine pyrophosphate enzyme N-terminal TPP-binding" evidence="13">
    <location>
        <begin position="5"/>
        <end position="107"/>
    </location>
</feature>
<dbReference type="EMBL" id="CP005587">
    <property type="protein sequence ID" value="AGK59130.1"/>
    <property type="molecule type" value="Genomic_DNA"/>
</dbReference>
<dbReference type="PANTHER" id="PTHR43452">
    <property type="entry name" value="PYRUVATE DECARBOXYLASE"/>
    <property type="match status" value="1"/>
</dbReference>
<protein>
    <submittedName>
        <fullName evidence="14">Thiamine pyrophosphate TPP binding domain-containing protein</fullName>
    </submittedName>
</protein>
<dbReference type="PANTHER" id="PTHR43452:SF30">
    <property type="entry name" value="PYRUVATE DECARBOXYLASE ISOZYME 1-RELATED"/>
    <property type="match status" value="1"/>
</dbReference>
<dbReference type="InterPro" id="IPR000399">
    <property type="entry name" value="TPP-bd_CS"/>
</dbReference>
<dbReference type="HOGENOM" id="CLU_013748_0_2_5"/>
<evidence type="ECO:0000256" key="5">
    <source>
        <dbReference type="ARBA" id="ARBA00022793"/>
    </source>
</evidence>
<dbReference type="InterPro" id="IPR012001">
    <property type="entry name" value="Thiamin_PyroP_enz_TPP-bd_dom"/>
</dbReference>
<dbReference type="GO" id="GO:0004737">
    <property type="term" value="F:pyruvate decarboxylase activity"/>
    <property type="evidence" value="ECO:0007669"/>
    <property type="project" value="TreeGrafter"/>
</dbReference>
<keyword evidence="7 10" id="KW-0786">Thiamine pyrophosphate</keyword>